<evidence type="ECO:0000313" key="2">
    <source>
        <dbReference type="Proteomes" id="UP001149079"/>
    </source>
</evidence>
<reference evidence="1" key="2">
    <citation type="journal article" date="2023" name="IMA Fungus">
        <title>Comparative genomic study of the Penicillium genus elucidates a diverse pangenome and 15 lateral gene transfer events.</title>
        <authorList>
            <person name="Petersen C."/>
            <person name="Sorensen T."/>
            <person name="Nielsen M.R."/>
            <person name="Sondergaard T.E."/>
            <person name="Sorensen J.L."/>
            <person name="Fitzpatrick D.A."/>
            <person name="Frisvad J.C."/>
            <person name="Nielsen K.L."/>
        </authorList>
    </citation>
    <scope>NUCLEOTIDE SEQUENCE</scope>
    <source>
        <strain evidence="1">IBT 22155</strain>
    </source>
</reference>
<gene>
    <name evidence="1" type="ORF">N7515_004955</name>
</gene>
<name>A0A9W9L4E7_9EURO</name>
<proteinExistence type="predicted"/>
<dbReference type="Proteomes" id="UP001149079">
    <property type="component" value="Unassembled WGS sequence"/>
</dbReference>
<dbReference type="AlphaFoldDB" id="A0A9W9L4E7"/>
<dbReference type="InterPro" id="IPR032675">
    <property type="entry name" value="LRR_dom_sf"/>
</dbReference>
<dbReference type="SUPFAM" id="SSF52047">
    <property type="entry name" value="RNI-like"/>
    <property type="match status" value="1"/>
</dbReference>
<dbReference type="OrthoDB" id="2522477at2759"/>
<dbReference type="EMBL" id="JAPQKL010000004">
    <property type="protein sequence ID" value="KAJ5135677.1"/>
    <property type="molecule type" value="Genomic_DNA"/>
</dbReference>
<evidence type="ECO:0000313" key="1">
    <source>
        <dbReference type="EMBL" id="KAJ5135677.1"/>
    </source>
</evidence>
<keyword evidence="2" id="KW-1185">Reference proteome</keyword>
<dbReference type="RefSeq" id="XP_056522649.1">
    <property type="nucleotide sequence ID" value="XM_056665699.1"/>
</dbReference>
<comment type="caution">
    <text evidence="1">The sequence shown here is derived from an EMBL/GenBank/DDBJ whole genome shotgun (WGS) entry which is preliminary data.</text>
</comment>
<dbReference type="GeneID" id="81404869"/>
<sequence>MLYQRTLPLLYRLVRLANSESGARLAVAIEQHPELAELIHEIRHKADGGSESSSGRHLKFYKMAAGLPNLETLILRTNPRPHKFNRFAVDNSLTAQWARQVAREVQTVKQFRNLGFGPPGQSQFSPPDTGMVPLGLERGDETLFGHALRQNPPGLSALHLRVLCITGAKFQQVDNASWPLRHTDTPLEDLTLLNCIIKDTELMDLLNIPQALKRFTFRGNRVMDSDDEPEPVYLWALFKHRDSLEYVDYDLYCGGHDYANFYGFTKLKHLTITISSLAGSECIELDPAVNELLPPSLESLTIRYDQVKSWVPSYIYGGLQNGWLPNLRLFTCEVANVFGRLRHGPPAGQVWQEINTWQSRFKKFNVELRTEIVQISMWVAKLPKYEVCACERLPFFHGMFRDPEARYKAIEGECGIFDERPYDVWPHPHDYDDVGDYITYLP</sequence>
<organism evidence="1 2">
    <name type="scientific">Penicillium bovifimosum</name>
    <dbReference type="NCBI Taxonomy" id="126998"/>
    <lineage>
        <taxon>Eukaryota</taxon>
        <taxon>Fungi</taxon>
        <taxon>Dikarya</taxon>
        <taxon>Ascomycota</taxon>
        <taxon>Pezizomycotina</taxon>
        <taxon>Eurotiomycetes</taxon>
        <taxon>Eurotiomycetidae</taxon>
        <taxon>Eurotiales</taxon>
        <taxon>Aspergillaceae</taxon>
        <taxon>Penicillium</taxon>
    </lineage>
</organism>
<accession>A0A9W9L4E7</accession>
<dbReference type="Gene3D" id="3.80.10.10">
    <property type="entry name" value="Ribonuclease Inhibitor"/>
    <property type="match status" value="1"/>
</dbReference>
<protein>
    <submittedName>
        <fullName evidence="1">Uncharacterized protein</fullName>
    </submittedName>
</protein>
<reference evidence="1" key="1">
    <citation type="submission" date="2022-11" db="EMBL/GenBank/DDBJ databases">
        <authorList>
            <person name="Petersen C."/>
        </authorList>
    </citation>
    <scope>NUCLEOTIDE SEQUENCE</scope>
    <source>
        <strain evidence="1">IBT 22155</strain>
    </source>
</reference>